<dbReference type="InterPro" id="IPR004648">
    <property type="entry name" value="Oligpept_transpt"/>
</dbReference>
<feature type="transmembrane region" description="Helical" evidence="10">
    <location>
        <begin position="210"/>
        <end position="232"/>
    </location>
</feature>
<evidence type="ECO:0000313" key="12">
    <source>
        <dbReference type="Proteomes" id="UP000824998"/>
    </source>
</evidence>
<feature type="transmembrane region" description="Helical" evidence="10">
    <location>
        <begin position="104"/>
        <end position="123"/>
    </location>
</feature>
<feature type="compositionally biased region" description="Polar residues" evidence="9">
    <location>
        <begin position="16"/>
        <end position="36"/>
    </location>
</feature>
<evidence type="ECO:0000256" key="5">
    <source>
        <dbReference type="ARBA" id="ARBA00022856"/>
    </source>
</evidence>
<feature type="transmembrane region" description="Helical" evidence="10">
    <location>
        <begin position="344"/>
        <end position="367"/>
    </location>
</feature>
<feature type="region of interest" description="Disordered" evidence="9">
    <location>
        <begin position="1"/>
        <end position="73"/>
    </location>
</feature>
<keyword evidence="7 10" id="KW-1133">Transmembrane helix</keyword>
<keyword evidence="3" id="KW-0813">Transport</keyword>
<evidence type="ECO:0000256" key="8">
    <source>
        <dbReference type="ARBA" id="ARBA00023136"/>
    </source>
</evidence>
<dbReference type="GO" id="GO:0016020">
    <property type="term" value="C:membrane"/>
    <property type="evidence" value="ECO:0007669"/>
    <property type="project" value="UniProtKB-SubCell"/>
</dbReference>
<dbReference type="GO" id="GO:0015031">
    <property type="term" value="P:protein transport"/>
    <property type="evidence" value="ECO:0007669"/>
    <property type="project" value="UniProtKB-KW"/>
</dbReference>
<evidence type="ECO:0000256" key="9">
    <source>
        <dbReference type="SAM" id="MobiDB-lite"/>
    </source>
</evidence>
<keyword evidence="12" id="KW-1185">Reference proteome</keyword>
<dbReference type="GO" id="GO:0035673">
    <property type="term" value="F:oligopeptide transmembrane transporter activity"/>
    <property type="evidence" value="ECO:0007669"/>
    <property type="project" value="InterPro"/>
</dbReference>
<comment type="subcellular location">
    <subcellularLocation>
        <location evidence="1">Membrane</location>
        <topology evidence="1">Multi-pass membrane protein</topology>
    </subcellularLocation>
</comment>
<feature type="compositionally biased region" description="Basic and acidic residues" evidence="9">
    <location>
        <begin position="51"/>
        <end position="65"/>
    </location>
</feature>
<dbReference type="Proteomes" id="UP000824998">
    <property type="component" value="Unassembled WGS sequence"/>
</dbReference>
<dbReference type="PANTHER" id="PTHR22601">
    <property type="entry name" value="ISP4 LIKE PROTEIN"/>
    <property type="match status" value="1"/>
</dbReference>
<feature type="transmembrane region" description="Helical" evidence="10">
    <location>
        <begin position="604"/>
        <end position="628"/>
    </location>
</feature>
<comment type="similarity">
    <text evidence="2">Belongs to the oligopeptide OPT transporter family.</text>
</comment>
<dbReference type="Pfam" id="PF03169">
    <property type="entry name" value="OPT"/>
    <property type="match status" value="1"/>
</dbReference>
<dbReference type="EMBL" id="MU251599">
    <property type="protein sequence ID" value="KAG9231484.1"/>
    <property type="molecule type" value="Genomic_DNA"/>
</dbReference>
<feature type="transmembrane region" description="Helical" evidence="10">
    <location>
        <begin position="427"/>
        <end position="451"/>
    </location>
</feature>
<feature type="transmembrane region" description="Helical" evidence="10">
    <location>
        <begin position="130"/>
        <end position="150"/>
    </location>
</feature>
<dbReference type="OrthoDB" id="9986677at2759"/>
<feature type="compositionally biased region" description="Basic and acidic residues" evidence="9">
    <location>
        <begin position="1"/>
        <end position="10"/>
    </location>
</feature>
<evidence type="ECO:0000256" key="4">
    <source>
        <dbReference type="ARBA" id="ARBA00022692"/>
    </source>
</evidence>
<feature type="transmembrane region" description="Helical" evidence="10">
    <location>
        <begin position="754"/>
        <end position="777"/>
    </location>
</feature>
<keyword evidence="6" id="KW-0653">Protein transport</keyword>
<organism evidence="11 12">
    <name type="scientific">Amylocarpus encephaloides</name>
    <dbReference type="NCBI Taxonomy" id="45428"/>
    <lineage>
        <taxon>Eukaryota</taxon>
        <taxon>Fungi</taxon>
        <taxon>Dikarya</taxon>
        <taxon>Ascomycota</taxon>
        <taxon>Pezizomycotina</taxon>
        <taxon>Leotiomycetes</taxon>
        <taxon>Helotiales</taxon>
        <taxon>Helotiales incertae sedis</taxon>
        <taxon>Amylocarpus</taxon>
    </lineage>
</organism>
<name>A0A9P7YD18_9HELO</name>
<feature type="transmembrane region" description="Helical" evidence="10">
    <location>
        <begin position="313"/>
        <end position="332"/>
    </location>
</feature>
<proteinExistence type="inferred from homology"/>
<keyword evidence="8 10" id="KW-0472">Membrane</keyword>
<gene>
    <name evidence="11" type="ORF">BJ875DRAFT_116858</name>
</gene>
<evidence type="ECO:0000256" key="2">
    <source>
        <dbReference type="ARBA" id="ARBA00008807"/>
    </source>
</evidence>
<evidence type="ECO:0000256" key="1">
    <source>
        <dbReference type="ARBA" id="ARBA00004141"/>
    </source>
</evidence>
<feature type="transmembrane region" description="Helical" evidence="10">
    <location>
        <begin position="274"/>
        <end position="293"/>
    </location>
</feature>
<keyword evidence="5" id="KW-0571">Peptide transport</keyword>
<dbReference type="AlphaFoldDB" id="A0A9P7YD18"/>
<evidence type="ECO:0000256" key="6">
    <source>
        <dbReference type="ARBA" id="ARBA00022927"/>
    </source>
</evidence>
<evidence type="ECO:0000256" key="10">
    <source>
        <dbReference type="SAM" id="Phobius"/>
    </source>
</evidence>
<feature type="transmembrane region" description="Helical" evidence="10">
    <location>
        <begin position="719"/>
        <end position="742"/>
    </location>
</feature>
<dbReference type="InterPro" id="IPR004813">
    <property type="entry name" value="OPT"/>
</dbReference>
<sequence length="803" mass="90806">MSTTSEERPEPLYNHDIQSSETTELGSSSNVSQRTTLGDDKSSGRTPTPELKNEKDIPGLLVEEKQVDDEEVVPDDDPLLRDIPWQVRRVVSLQDDPNLPVFTFRYFFLTFLFIIPGAFLTQLNQYRTTFAPYSIFFVQIASNYIGDWMARTLPAWNVRLPFTKRSFNLNPGPFSPKEHVMVTISASSGATYNLAFAPISMSELYFGTRINPGVCLFFMLAVVFLGYGYAAIARQFLVNDPQYPWYQALCQTALFETQKHQRESPSPVSKRQTMVFFLVLVGVTIWQFLPEYVFPFLQSLAFLCWVAPHNETANFIGGGMGGMGFLNLSLDWSNISAFQDMGSLFLTPWWTQVIVFLGFVINCWILLPLSKWGGLNGGWNHHLMSNRIYTQNGTRYPLLDVMTSVPDLNITKYEEIGPLYVSAQLRWGMFFDFASFTSAMVWMAMFGYPALKSAVLKFRERVKSGRTTTINDQFPDQLNVLMRKYPQVPVSWYLGLVGFSFLVIMTTVAKTDLYIPWWTVIVAMGTGAIVVVPLGWLYAVSNFQLPIGTTNELLYGIMVNAIGGYKNPVGAFVYSTIAGDAWYRAQIMLQDQKIGHYMHLPPRAVFFSQVFGSIIGVPINYGVIRWVLDTKFDLIAGNKIDPTHQWTGQSLASALTVGAQYVLIGPKRLFAGTLYKGMPYGFLLGALTPPILFFLHRYFPRAKFNLWNSTIFYCVLGSYWGNLTAGPTSSIIGGFVVMYYAYRNYYEVWARYNYILAAAFDAGFNLNLLILFLALGAGKIVSMPHWWGNNEDTVERCFAMPKG</sequence>
<feature type="transmembrane region" description="Helical" evidence="10">
    <location>
        <begin position="515"/>
        <end position="539"/>
    </location>
</feature>
<reference evidence="11" key="1">
    <citation type="journal article" date="2021" name="IMA Fungus">
        <title>Genomic characterization of three marine fungi, including Emericellopsis atlantica sp. nov. with signatures of a generalist lifestyle and marine biomass degradation.</title>
        <authorList>
            <person name="Hagestad O.C."/>
            <person name="Hou L."/>
            <person name="Andersen J.H."/>
            <person name="Hansen E.H."/>
            <person name="Altermark B."/>
            <person name="Li C."/>
            <person name="Kuhnert E."/>
            <person name="Cox R.J."/>
            <person name="Crous P.W."/>
            <person name="Spatafora J.W."/>
            <person name="Lail K."/>
            <person name="Amirebrahimi M."/>
            <person name="Lipzen A."/>
            <person name="Pangilinan J."/>
            <person name="Andreopoulos W."/>
            <person name="Hayes R.D."/>
            <person name="Ng V."/>
            <person name="Grigoriev I.V."/>
            <person name="Jackson S.A."/>
            <person name="Sutton T.D.S."/>
            <person name="Dobson A.D.W."/>
            <person name="Rama T."/>
        </authorList>
    </citation>
    <scope>NUCLEOTIDE SEQUENCE</scope>
    <source>
        <strain evidence="11">TRa018bII</strain>
    </source>
</reference>
<evidence type="ECO:0000256" key="3">
    <source>
        <dbReference type="ARBA" id="ARBA00022448"/>
    </source>
</evidence>
<evidence type="ECO:0000256" key="7">
    <source>
        <dbReference type="ARBA" id="ARBA00022989"/>
    </source>
</evidence>
<comment type="caution">
    <text evidence="11">The sequence shown here is derived from an EMBL/GenBank/DDBJ whole genome shotgun (WGS) entry which is preliminary data.</text>
</comment>
<dbReference type="NCBIfam" id="TIGR00728">
    <property type="entry name" value="OPT_sfam"/>
    <property type="match status" value="1"/>
</dbReference>
<accession>A0A9P7YD18</accession>
<evidence type="ECO:0000313" key="11">
    <source>
        <dbReference type="EMBL" id="KAG9231484.1"/>
    </source>
</evidence>
<protein>
    <submittedName>
        <fullName evidence="11">OPT oligopeptide transporter protein-domain-containing protein</fullName>
    </submittedName>
</protein>
<feature type="transmembrane region" description="Helical" evidence="10">
    <location>
        <begin position="490"/>
        <end position="509"/>
    </location>
</feature>
<keyword evidence="4 10" id="KW-0812">Transmembrane</keyword>
<feature type="transmembrane region" description="Helical" evidence="10">
    <location>
        <begin position="678"/>
        <end position="699"/>
    </location>
</feature>